<name>A0ABD5Q140_9EURY</name>
<organism evidence="2 3">
    <name type="scientific">Halorussus aquaticus</name>
    <dbReference type="NCBI Taxonomy" id="2953748"/>
    <lineage>
        <taxon>Archaea</taxon>
        <taxon>Methanobacteriati</taxon>
        <taxon>Methanobacteriota</taxon>
        <taxon>Stenosarchaea group</taxon>
        <taxon>Halobacteria</taxon>
        <taxon>Halobacteriales</taxon>
        <taxon>Haladaptataceae</taxon>
        <taxon>Halorussus</taxon>
    </lineage>
</organism>
<feature type="compositionally biased region" description="Polar residues" evidence="1">
    <location>
        <begin position="361"/>
        <end position="373"/>
    </location>
</feature>
<protein>
    <recommendedName>
        <fullName evidence="4">CHAT domain-containing protein</fullName>
    </recommendedName>
</protein>
<evidence type="ECO:0000313" key="2">
    <source>
        <dbReference type="EMBL" id="MFC4823896.1"/>
    </source>
</evidence>
<feature type="region of interest" description="Disordered" evidence="1">
    <location>
        <begin position="357"/>
        <end position="451"/>
    </location>
</feature>
<dbReference type="EMBL" id="JBHSHT010000001">
    <property type="protein sequence ID" value="MFC4823896.1"/>
    <property type="molecule type" value="Genomic_DNA"/>
</dbReference>
<dbReference type="GeneID" id="73047157"/>
<feature type="compositionally biased region" description="Basic and acidic residues" evidence="1">
    <location>
        <begin position="404"/>
        <end position="419"/>
    </location>
</feature>
<gene>
    <name evidence="2" type="ORF">ACFO9K_06445</name>
</gene>
<reference evidence="2 3" key="1">
    <citation type="journal article" date="2019" name="Int. J. Syst. Evol. Microbiol.">
        <title>The Global Catalogue of Microorganisms (GCM) 10K type strain sequencing project: providing services to taxonomists for standard genome sequencing and annotation.</title>
        <authorList>
            <consortium name="The Broad Institute Genomics Platform"/>
            <consortium name="The Broad Institute Genome Sequencing Center for Infectious Disease"/>
            <person name="Wu L."/>
            <person name="Ma J."/>
        </authorList>
    </citation>
    <scope>NUCLEOTIDE SEQUENCE [LARGE SCALE GENOMIC DNA]</scope>
    <source>
        <strain evidence="2 3">XZYJ18</strain>
    </source>
</reference>
<dbReference type="Proteomes" id="UP001595945">
    <property type="component" value="Unassembled WGS sequence"/>
</dbReference>
<comment type="caution">
    <text evidence="2">The sequence shown here is derived from an EMBL/GenBank/DDBJ whole genome shotgun (WGS) entry which is preliminary data.</text>
</comment>
<evidence type="ECO:0000256" key="1">
    <source>
        <dbReference type="SAM" id="MobiDB-lite"/>
    </source>
</evidence>
<keyword evidence="3" id="KW-1185">Reference proteome</keyword>
<sequence length="751" mass="82140">MSTHPRFRPLTGATGLDVIDPIETRHFSLRTDSPVSPSETDPDEFAFPVATACRIRTGRLSFSYAVPMDVRTPEGDHRSSIDLPMKTEFPADEYLLELHSPIKIYLRIDGAMSIDATDDGVVIELGDETTVTVGARSYHSSPAATITVPDDPEAMMEAVSAFPSALKTTSPERAWPTLRGHPPRVERGDELVIPDELDVPDTGITIAVPPEYGYVYTVAPLAYYLGAEVVPGETARLTADSEEIRHLGDDVASVGESVEEILKRVLLLDCVTRTEGLYPDDLHERDVLETHTDLDFGALYDAPPADRLGAYLAVSDEAIATVESPWHRITHVEEDPGPDAVELLPYVVNDLSLVRVKQSSDEQWSPTESQRQTGEALESFVRNPTPADGEEDFLRSASLRRSVRRNDGVETPESARENEGDGEEGTPLGSGTAARDENAARGVPGEGGYMPLPDVDALEQAWIGDRTPVEGTKLLKEAFEHETPDSEDGSVEITVVCNDAEMRAELESAAEIYDDRDDLRADVSSEFDVTTDELRDLLAEESDMFHFVGHIDGLGFQCSDGILDAATLDETNAKTVLLNGCRSHDQGVELVRAGASAAVVSLGDLWNEGAIEVGETLAELFFHGFSIGHAMTIVREHTSLGKDYVVVGDPGVTLAQCENMLPCMYHISQDSEHCFETDEMVVEVHSYPIRNCSIGATFRTHLPEVTHHHVAVGAGEQWKVTLDRLQKEFQPISEPLIVDGELTWTDALLDN</sequence>
<evidence type="ECO:0000313" key="3">
    <source>
        <dbReference type="Proteomes" id="UP001595945"/>
    </source>
</evidence>
<proteinExistence type="predicted"/>
<dbReference type="AlphaFoldDB" id="A0ABD5Q140"/>
<dbReference type="RefSeq" id="WP_254270116.1">
    <property type="nucleotide sequence ID" value="NZ_CP100401.1"/>
</dbReference>
<evidence type="ECO:0008006" key="4">
    <source>
        <dbReference type="Google" id="ProtNLM"/>
    </source>
</evidence>
<accession>A0ABD5Q140</accession>